<evidence type="ECO:0000256" key="8">
    <source>
        <dbReference type="ARBA" id="ARBA00023157"/>
    </source>
</evidence>
<keyword evidence="3" id="KW-0624">Polysaccharide degradation</keyword>
<organism evidence="11 12">
    <name type="scientific">Sporothrix stenoceras</name>
    <dbReference type="NCBI Taxonomy" id="5173"/>
    <lineage>
        <taxon>Eukaryota</taxon>
        <taxon>Fungi</taxon>
        <taxon>Dikarya</taxon>
        <taxon>Ascomycota</taxon>
        <taxon>Pezizomycotina</taxon>
        <taxon>Sordariomycetes</taxon>
        <taxon>Sordariomycetidae</taxon>
        <taxon>Ophiostomatales</taxon>
        <taxon>Ophiostomataceae</taxon>
        <taxon>Sporothrix</taxon>
    </lineage>
</organism>
<keyword evidence="12" id="KW-1185">Reference proteome</keyword>
<evidence type="ECO:0000256" key="1">
    <source>
        <dbReference type="ARBA" id="ARBA00006249"/>
    </source>
</evidence>
<dbReference type="InterPro" id="IPR029058">
    <property type="entry name" value="AB_hydrolase_fold"/>
</dbReference>
<evidence type="ECO:0000256" key="3">
    <source>
        <dbReference type="ARBA" id="ARBA00022651"/>
    </source>
</evidence>
<evidence type="ECO:0000256" key="10">
    <source>
        <dbReference type="RuleBase" id="RU361238"/>
    </source>
</evidence>
<comment type="catalytic activity">
    <reaction evidence="9">
        <text>feruloyl-polysaccharide + H2O = ferulate + polysaccharide.</text>
        <dbReference type="EC" id="3.1.1.73"/>
    </reaction>
</comment>
<evidence type="ECO:0000256" key="9">
    <source>
        <dbReference type="ARBA" id="ARBA00034075"/>
    </source>
</evidence>
<name>A0ABR3YI79_9PEZI</name>
<dbReference type="EMBL" id="JAWCUI010000112">
    <property type="protein sequence ID" value="KAL1887670.1"/>
    <property type="molecule type" value="Genomic_DNA"/>
</dbReference>
<evidence type="ECO:0000256" key="5">
    <source>
        <dbReference type="ARBA" id="ARBA00022729"/>
    </source>
</evidence>
<dbReference type="EC" id="3.1.1.-" evidence="10"/>
<sequence>MAYNTTIAALCTTAHLAPMFAGFTALDSVVYHNANLTATLVTNYTNTPGSGPTWPEHTGLNFCNVSITYGHINLEDSVSLDHSSPIHLVPHAHQLTTKIINEFWLPNPVDYKNRVLATGGGGWSNSGASSMGGGLSYGAVSVYTDGGFGGPTSALNSNILQAGGNETIAWSALESYAFLANHEMITNARQLASAFYNVTADHIKTYYFGCSEGGREGLKAIQTYPKDYDGVIAAAPGIYLPLTQPIQNFAAWTMAQMQHIIDPCAFVAIQNDIIAACDTADGLRDDIVSRPDLCTYNISNSIGTMWSNCTQGGPGAPTSGTVSEADAQLVTTLYKGPLLKNGERTWFAYNLGIDWTSNGGTVWNNETQSFDLGSFSYFKDVYQMFWAQNTATPVINFTEVSTDLVYQNISSLFRLIGGWTTSAWPDLSEFQAAGGKAITWHGTQDQLLPTIMSASYYEDVRRHMFGANSTYAQIQEFYRYFQVPGADHCSINPAEPHGPFPQYAIAQLIDWVERGIAPDTLNGTTQSGSSTQEIVCMWPSAPVWDVNGTFGCETTANFAETLIQKPDAWKISLF</sequence>
<dbReference type="Proteomes" id="UP001583186">
    <property type="component" value="Unassembled WGS sequence"/>
</dbReference>
<keyword evidence="7" id="KW-0106">Calcium</keyword>
<dbReference type="Pfam" id="PF07519">
    <property type="entry name" value="Tannase"/>
    <property type="match status" value="1"/>
</dbReference>
<evidence type="ECO:0000313" key="11">
    <source>
        <dbReference type="EMBL" id="KAL1887670.1"/>
    </source>
</evidence>
<reference evidence="11 12" key="1">
    <citation type="journal article" date="2024" name="IMA Fungus">
        <title>IMA Genome - F19 : A genome assembly and annotation guide to empower mycologists, including annotated draft genome sequences of Ceratocystis pirilliformis, Diaporthe australafricana, Fusarium ophioides, Paecilomyces lecythidis, and Sporothrix stenoceras.</title>
        <authorList>
            <person name="Aylward J."/>
            <person name="Wilson A.M."/>
            <person name="Visagie C.M."/>
            <person name="Spraker J."/>
            <person name="Barnes I."/>
            <person name="Buitendag C."/>
            <person name="Ceriani C."/>
            <person name="Del Mar Angel L."/>
            <person name="du Plessis D."/>
            <person name="Fuchs T."/>
            <person name="Gasser K."/>
            <person name="Kramer D."/>
            <person name="Li W."/>
            <person name="Munsamy K."/>
            <person name="Piso A."/>
            <person name="Price J.L."/>
            <person name="Sonnekus B."/>
            <person name="Thomas C."/>
            <person name="van der Nest A."/>
            <person name="van Dijk A."/>
            <person name="van Heerden A."/>
            <person name="van Vuuren N."/>
            <person name="Yilmaz N."/>
            <person name="Duong T.A."/>
            <person name="van der Merwe N.A."/>
            <person name="Wingfield M.J."/>
            <person name="Wingfield B.D."/>
        </authorList>
    </citation>
    <scope>NUCLEOTIDE SEQUENCE [LARGE SCALE GENOMIC DNA]</scope>
    <source>
        <strain evidence="11 12">CMW 5346</strain>
    </source>
</reference>
<keyword evidence="2" id="KW-0719">Serine esterase</keyword>
<protein>
    <recommendedName>
        <fullName evidence="10">Carboxylic ester hydrolase</fullName>
        <ecNumber evidence="10">3.1.1.-</ecNumber>
    </recommendedName>
</protein>
<gene>
    <name evidence="11" type="ORF">Sste5346_010065</name>
</gene>
<comment type="caution">
    <text evidence="11">The sequence shown here is derived from an EMBL/GenBank/DDBJ whole genome shotgun (WGS) entry which is preliminary data.</text>
</comment>
<dbReference type="SUPFAM" id="SSF53474">
    <property type="entry name" value="alpha/beta-Hydrolases"/>
    <property type="match status" value="1"/>
</dbReference>
<evidence type="ECO:0000256" key="7">
    <source>
        <dbReference type="ARBA" id="ARBA00022837"/>
    </source>
</evidence>
<keyword evidence="4" id="KW-0479">Metal-binding</keyword>
<keyword evidence="5" id="KW-0732">Signal</keyword>
<evidence type="ECO:0000313" key="12">
    <source>
        <dbReference type="Proteomes" id="UP001583186"/>
    </source>
</evidence>
<accession>A0ABR3YI79</accession>
<dbReference type="InterPro" id="IPR011118">
    <property type="entry name" value="Tannase/feruloyl_esterase"/>
</dbReference>
<evidence type="ECO:0000256" key="2">
    <source>
        <dbReference type="ARBA" id="ARBA00022487"/>
    </source>
</evidence>
<evidence type="ECO:0000256" key="4">
    <source>
        <dbReference type="ARBA" id="ARBA00022723"/>
    </source>
</evidence>
<keyword evidence="8" id="KW-1015">Disulfide bond</keyword>
<dbReference type="PANTHER" id="PTHR33938:SF15">
    <property type="entry name" value="FERULOYL ESTERASE B-RELATED"/>
    <property type="match status" value="1"/>
</dbReference>
<keyword evidence="3" id="KW-0858">Xylan degradation</keyword>
<keyword evidence="3" id="KW-0119">Carbohydrate metabolism</keyword>
<evidence type="ECO:0000256" key="6">
    <source>
        <dbReference type="ARBA" id="ARBA00022801"/>
    </source>
</evidence>
<comment type="similarity">
    <text evidence="1 10">Belongs to the tannase family.</text>
</comment>
<dbReference type="PANTHER" id="PTHR33938">
    <property type="entry name" value="FERULOYL ESTERASE B-RELATED"/>
    <property type="match status" value="1"/>
</dbReference>
<proteinExistence type="inferred from homology"/>
<keyword evidence="6 10" id="KW-0378">Hydrolase</keyword>